<organism evidence="1 2">
    <name type="scientific">Platanthera zijinensis</name>
    <dbReference type="NCBI Taxonomy" id="2320716"/>
    <lineage>
        <taxon>Eukaryota</taxon>
        <taxon>Viridiplantae</taxon>
        <taxon>Streptophyta</taxon>
        <taxon>Embryophyta</taxon>
        <taxon>Tracheophyta</taxon>
        <taxon>Spermatophyta</taxon>
        <taxon>Magnoliopsida</taxon>
        <taxon>Liliopsida</taxon>
        <taxon>Asparagales</taxon>
        <taxon>Orchidaceae</taxon>
        <taxon>Orchidoideae</taxon>
        <taxon>Orchideae</taxon>
        <taxon>Orchidinae</taxon>
        <taxon>Platanthera</taxon>
    </lineage>
</organism>
<name>A0AAP0G115_9ASPA</name>
<protein>
    <submittedName>
        <fullName evidence="1">Uncharacterized protein</fullName>
    </submittedName>
</protein>
<dbReference type="Pfam" id="PF02992">
    <property type="entry name" value="Transposase_21"/>
    <property type="match status" value="1"/>
</dbReference>
<comment type="caution">
    <text evidence="1">The sequence shown here is derived from an EMBL/GenBank/DDBJ whole genome shotgun (WGS) entry which is preliminary data.</text>
</comment>
<dbReference type="EMBL" id="JBBWWQ010000014">
    <property type="protein sequence ID" value="KAK8931030.1"/>
    <property type="molecule type" value="Genomic_DNA"/>
</dbReference>
<reference evidence="1 2" key="1">
    <citation type="journal article" date="2022" name="Nat. Plants">
        <title>Genomes of leafy and leafless Platanthera orchids illuminate the evolution of mycoheterotrophy.</title>
        <authorList>
            <person name="Li M.H."/>
            <person name="Liu K.W."/>
            <person name="Li Z."/>
            <person name="Lu H.C."/>
            <person name="Ye Q.L."/>
            <person name="Zhang D."/>
            <person name="Wang J.Y."/>
            <person name="Li Y.F."/>
            <person name="Zhong Z.M."/>
            <person name="Liu X."/>
            <person name="Yu X."/>
            <person name="Liu D.K."/>
            <person name="Tu X.D."/>
            <person name="Liu B."/>
            <person name="Hao Y."/>
            <person name="Liao X.Y."/>
            <person name="Jiang Y.T."/>
            <person name="Sun W.H."/>
            <person name="Chen J."/>
            <person name="Chen Y.Q."/>
            <person name="Ai Y."/>
            <person name="Zhai J.W."/>
            <person name="Wu S.S."/>
            <person name="Zhou Z."/>
            <person name="Hsiao Y.Y."/>
            <person name="Wu W.L."/>
            <person name="Chen Y.Y."/>
            <person name="Lin Y.F."/>
            <person name="Hsu J.L."/>
            <person name="Li C.Y."/>
            <person name="Wang Z.W."/>
            <person name="Zhao X."/>
            <person name="Zhong W.Y."/>
            <person name="Ma X.K."/>
            <person name="Ma L."/>
            <person name="Huang J."/>
            <person name="Chen G.Z."/>
            <person name="Huang M.Z."/>
            <person name="Huang L."/>
            <person name="Peng D.H."/>
            <person name="Luo Y.B."/>
            <person name="Zou S.Q."/>
            <person name="Chen S.P."/>
            <person name="Lan S."/>
            <person name="Tsai W.C."/>
            <person name="Van de Peer Y."/>
            <person name="Liu Z.J."/>
        </authorList>
    </citation>
    <scope>NUCLEOTIDE SEQUENCE [LARGE SCALE GENOMIC DNA]</scope>
    <source>
        <strain evidence="1">Lor287</strain>
    </source>
</reference>
<sequence length="296" mass="32650">MSWHANELPKDGNLGHPADGEAWRTLDALDPDFAMDPRNVRFGLSIDGFNPFRTMSSVFSTWPVSITARVKDELTQEILSTVLINLQRVIPNLDSDSILAGLAAGIQSPGDAISGPGIRNASSSSYVPFELNKFPGDEIPIIRGSALPALNGTNDEIGRQTVLNLMDVVDGCIPDFITQLDKPFLMPIEDVFSIQYEAYQKGAQAHHNAGQTSREKYHKLAPEQKAPHGKAEMEEATNKQCMTRGIPSVILDLDHEIERTLQRRSRFQGPTIQVPVEDSESFATLRMEEPNVDEAV</sequence>
<dbReference type="InterPro" id="IPR004242">
    <property type="entry name" value="Transposase_21"/>
</dbReference>
<proteinExistence type="predicted"/>
<accession>A0AAP0G115</accession>
<gene>
    <name evidence="1" type="ORF">KSP39_PZI016253</name>
</gene>
<evidence type="ECO:0000313" key="2">
    <source>
        <dbReference type="Proteomes" id="UP001418222"/>
    </source>
</evidence>
<evidence type="ECO:0000313" key="1">
    <source>
        <dbReference type="EMBL" id="KAK8931030.1"/>
    </source>
</evidence>
<dbReference type="Proteomes" id="UP001418222">
    <property type="component" value="Unassembled WGS sequence"/>
</dbReference>
<keyword evidence="2" id="KW-1185">Reference proteome</keyword>
<dbReference type="AlphaFoldDB" id="A0AAP0G115"/>